<sequence length="15" mass="1752">MFFGCKPFCKTCLNL</sequence>
<proteinExistence type="predicted"/>
<protein>
    <submittedName>
        <fullName evidence="1">Uncharacterized protein</fullName>
    </submittedName>
</protein>
<evidence type="ECO:0000313" key="1">
    <source>
        <dbReference type="EMBL" id="JAD64078.1"/>
    </source>
</evidence>
<reference evidence="1" key="1">
    <citation type="submission" date="2014-09" db="EMBL/GenBank/DDBJ databases">
        <authorList>
            <person name="Magalhaes I.L.F."/>
            <person name="Oliveira U."/>
            <person name="Santos F.R."/>
            <person name="Vidigal T.H.D.A."/>
            <person name="Brescovit A.D."/>
            <person name="Santos A.J."/>
        </authorList>
    </citation>
    <scope>NUCLEOTIDE SEQUENCE</scope>
    <source>
        <tissue evidence="1">Shoot tissue taken approximately 20 cm above the soil surface</tissue>
    </source>
</reference>
<accession>A0A0A9BPI0</accession>
<name>A0A0A9BPI0_ARUDO</name>
<dbReference type="EMBL" id="GBRH01233817">
    <property type="protein sequence ID" value="JAD64078.1"/>
    <property type="molecule type" value="Transcribed_RNA"/>
</dbReference>
<reference evidence="1" key="2">
    <citation type="journal article" date="2015" name="Data Brief">
        <title>Shoot transcriptome of the giant reed, Arundo donax.</title>
        <authorList>
            <person name="Barrero R.A."/>
            <person name="Guerrero F.D."/>
            <person name="Moolhuijzen P."/>
            <person name="Goolsby J.A."/>
            <person name="Tidwell J."/>
            <person name="Bellgard S.E."/>
            <person name="Bellgard M.I."/>
        </authorList>
    </citation>
    <scope>NUCLEOTIDE SEQUENCE</scope>
    <source>
        <tissue evidence="1">Shoot tissue taken approximately 20 cm above the soil surface</tissue>
    </source>
</reference>
<organism evidence="1">
    <name type="scientific">Arundo donax</name>
    <name type="common">Giant reed</name>
    <name type="synonym">Donax arundinaceus</name>
    <dbReference type="NCBI Taxonomy" id="35708"/>
    <lineage>
        <taxon>Eukaryota</taxon>
        <taxon>Viridiplantae</taxon>
        <taxon>Streptophyta</taxon>
        <taxon>Embryophyta</taxon>
        <taxon>Tracheophyta</taxon>
        <taxon>Spermatophyta</taxon>
        <taxon>Magnoliopsida</taxon>
        <taxon>Liliopsida</taxon>
        <taxon>Poales</taxon>
        <taxon>Poaceae</taxon>
        <taxon>PACMAD clade</taxon>
        <taxon>Arundinoideae</taxon>
        <taxon>Arundineae</taxon>
        <taxon>Arundo</taxon>
    </lineage>
</organism>